<dbReference type="AlphaFoldDB" id="A0A0K2UQI6"/>
<proteinExistence type="predicted"/>
<feature type="non-terminal residue" evidence="1">
    <location>
        <position position="1"/>
    </location>
</feature>
<protein>
    <submittedName>
        <fullName evidence="1">Uncharacterized protein</fullName>
    </submittedName>
</protein>
<organism evidence="1">
    <name type="scientific">Lepeophtheirus salmonis</name>
    <name type="common">Salmon louse</name>
    <name type="synonym">Caligus salmonis</name>
    <dbReference type="NCBI Taxonomy" id="72036"/>
    <lineage>
        <taxon>Eukaryota</taxon>
        <taxon>Metazoa</taxon>
        <taxon>Ecdysozoa</taxon>
        <taxon>Arthropoda</taxon>
        <taxon>Crustacea</taxon>
        <taxon>Multicrustacea</taxon>
        <taxon>Hexanauplia</taxon>
        <taxon>Copepoda</taxon>
        <taxon>Siphonostomatoida</taxon>
        <taxon>Caligidae</taxon>
        <taxon>Lepeophtheirus</taxon>
    </lineage>
</organism>
<dbReference type="EMBL" id="HACA01022640">
    <property type="protein sequence ID" value="CDW40001.1"/>
    <property type="molecule type" value="Transcribed_RNA"/>
</dbReference>
<reference evidence="1" key="1">
    <citation type="submission" date="2014-05" db="EMBL/GenBank/DDBJ databases">
        <authorList>
            <person name="Chronopoulou M."/>
        </authorList>
    </citation>
    <scope>NUCLEOTIDE SEQUENCE</scope>
    <source>
        <tissue evidence="1">Whole organism</tissue>
    </source>
</reference>
<evidence type="ECO:0000313" key="1">
    <source>
        <dbReference type="EMBL" id="CDW40001.1"/>
    </source>
</evidence>
<accession>A0A0K2UQI6</accession>
<sequence length="56" mass="6663">RVSRLQSTQQFVRHPIRVVLEQELTFYPYQNHKTLTVSKFVYFVSTLITISFSLNT</sequence>
<name>A0A0K2UQI6_LEPSM</name>